<dbReference type="PROSITE" id="PS50112">
    <property type="entry name" value="PAS"/>
    <property type="match status" value="1"/>
</dbReference>
<proteinExistence type="predicted"/>
<dbReference type="Proteomes" id="UP000247681">
    <property type="component" value="Unassembled WGS sequence"/>
</dbReference>
<dbReference type="PANTHER" id="PTHR47429:SF2">
    <property type="entry name" value="PROTEIN TWIN LOV 1"/>
    <property type="match status" value="1"/>
</dbReference>
<keyword evidence="3" id="KW-0157">Chromophore</keyword>
<accession>A0A2V4CGK1</accession>
<evidence type="ECO:0000256" key="1">
    <source>
        <dbReference type="ARBA" id="ARBA00022630"/>
    </source>
</evidence>
<dbReference type="AlphaFoldDB" id="A0A2V4CGK1"/>
<dbReference type="NCBIfam" id="TIGR00229">
    <property type="entry name" value="sensory_box"/>
    <property type="match status" value="1"/>
</dbReference>
<dbReference type="EMBL" id="QJHL01000002">
    <property type="protein sequence ID" value="PXY45114.1"/>
    <property type="molecule type" value="Genomic_DNA"/>
</dbReference>
<sequence>MNSVNDHEEFFDESDANLTCNSVPILCWDFHYESINELKSLSSDIKKIKRISRQFNWNVTDLNINERMKDEVVLITDSELKIIFASEGISKMTGYTEKEVLGKRPKMFQGLETSSIILKEIKTAIEKQIPFEKTILNYKKNGETYNCTIHGFPVFNLKGNLSHFIAFEKEAA</sequence>
<evidence type="ECO:0000313" key="6">
    <source>
        <dbReference type="Proteomes" id="UP000247681"/>
    </source>
</evidence>
<reference evidence="5 6" key="1">
    <citation type="submission" date="2018-05" db="EMBL/GenBank/DDBJ databases">
        <title>Flavobacterium sp. strain IMCC34758, incomplete genome.</title>
        <authorList>
            <person name="Joung Y."/>
        </authorList>
    </citation>
    <scope>NUCLEOTIDE SEQUENCE [LARGE SCALE GENOMIC DNA]</scope>
    <source>
        <strain evidence="5 6">IMCC34758</strain>
    </source>
</reference>
<dbReference type="Gene3D" id="3.30.450.20">
    <property type="entry name" value="PAS domain"/>
    <property type="match status" value="1"/>
</dbReference>
<gene>
    <name evidence="5" type="ORF">DMB68_10445</name>
</gene>
<keyword evidence="2" id="KW-0288">FMN</keyword>
<dbReference type="OrthoDB" id="5760647at2"/>
<dbReference type="RefSeq" id="WP_110346624.1">
    <property type="nucleotide sequence ID" value="NZ_QJHL01000002.1"/>
</dbReference>
<evidence type="ECO:0000259" key="4">
    <source>
        <dbReference type="PROSITE" id="PS50112"/>
    </source>
</evidence>
<name>A0A2V4CGK1_9FLAO</name>
<keyword evidence="5" id="KW-0808">Transferase</keyword>
<evidence type="ECO:0000256" key="2">
    <source>
        <dbReference type="ARBA" id="ARBA00022643"/>
    </source>
</evidence>
<evidence type="ECO:0000256" key="3">
    <source>
        <dbReference type="ARBA" id="ARBA00022991"/>
    </source>
</evidence>
<dbReference type="InterPro" id="IPR000014">
    <property type="entry name" value="PAS"/>
</dbReference>
<protein>
    <submittedName>
        <fullName evidence="5">Histidine kinase</fullName>
    </submittedName>
</protein>
<organism evidence="5 6">
    <name type="scientific">Flavobacterium hydrophilum</name>
    <dbReference type="NCBI Taxonomy" id="2211445"/>
    <lineage>
        <taxon>Bacteria</taxon>
        <taxon>Pseudomonadati</taxon>
        <taxon>Bacteroidota</taxon>
        <taxon>Flavobacteriia</taxon>
        <taxon>Flavobacteriales</taxon>
        <taxon>Flavobacteriaceae</taxon>
        <taxon>Flavobacterium</taxon>
    </lineage>
</organism>
<dbReference type="PANTHER" id="PTHR47429">
    <property type="entry name" value="PROTEIN TWIN LOV 1"/>
    <property type="match status" value="1"/>
</dbReference>
<evidence type="ECO:0000313" key="5">
    <source>
        <dbReference type="EMBL" id="PXY45114.1"/>
    </source>
</evidence>
<dbReference type="InterPro" id="IPR035965">
    <property type="entry name" value="PAS-like_dom_sf"/>
</dbReference>
<dbReference type="GO" id="GO:0016301">
    <property type="term" value="F:kinase activity"/>
    <property type="evidence" value="ECO:0007669"/>
    <property type="project" value="UniProtKB-KW"/>
</dbReference>
<dbReference type="SUPFAM" id="SSF55785">
    <property type="entry name" value="PYP-like sensor domain (PAS domain)"/>
    <property type="match status" value="1"/>
</dbReference>
<dbReference type="Pfam" id="PF13426">
    <property type="entry name" value="PAS_9"/>
    <property type="match status" value="1"/>
</dbReference>
<feature type="domain" description="PAS" evidence="4">
    <location>
        <begin position="73"/>
        <end position="128"/>
    </location>
</feature>
<keyword evidence="6" id="KW-1185">Reference proteome</keyword>
<keyword evidence="1" id="KW-0285">Flavoprotein</keyword>
<keyword evidence="5" id="KW-0418">Kinase</keyword>
<dbReference type="CDD" id="cd00130">
    <property type="entry name" value="PAS"/>
    <property type="match status" value="1"/>
</dbReference>
<comment type="caution">
    <text evidence="5">The sequence shown here is derived from an EMBL/GenBank/DDBJ whole genome shotgun (WGS) entry which is preliminary data.</text>
</comment>